<reference evidence="5 6" key="1">
    <citation type="submission" date="2019-10" db="EMBL/GenBank/DDBJ databases">
        <authorList>
            <person name="Palmer J.M."/>
        </authorList>
    </citation>
    <scope>NUCLEOTIDE SEQUENCE [LARGE SCALE GENOMIC DNA]</scope>
    <source>
        <strain evidence="5 6">TWF696</strain>
    </source>
</reference>
<keyword evidence="3" id="KW-0687">Ribonucleoprotein</keyword>
<name>A0AAV9V2U0_9PEZI</name>
<evidence type="ECO:0000256" key="4">
    <source>
        <dbReference type="SAM" id="MobiDB-lite"/>
    </source>
</evidence>
<dbReference type="GO" id="GO:0070124">
    <property type="term" value="P:mitochondrial translational initiation"/>
    <property type="evidence" value="ECO:0007669"/>
    <property type="project" value="TreeGrafter"/>
</dbReference>
<dbReference type="InterPro" id="IPR001911">
    <property type="entry name" value="Ribosomal_bS21"/>
</dbReference>
<proteinExistence type="inferred from homology"/>
<dbReference type="Pfam" id="PF01165">
    <property type="entry name" value="Ribosomal_S21"/>
    <property type="match status" value="1"/>
</dbReference>
<feature type="region of interest" description="Disordered" evidence="4">
    <location>
        <begin position="57"/>
        <end position="93"/>
    </location>
</feature>
<dbReference type="NCBIfam" id="TIGR00030">
    <property type="entry name" value="S21p"/>
    <property type="match status" value="1"/>
</dbReference>
<sequence>MNLPLRRLFLPLRLAHQASPTALGAKLGHSAARALISTSCPARQNVLTESPEISNSAAWISNPPSNAPDSNQSSSGSLPPLPTPKLPPRLNSTAGRSIAVRGGDVAGAFMQLKRICTENLIARDSNIQRFYERPGLKKKRIRRERFRRRFKESFKQMVNTVLEMKRQGI</sequence>
<dbReference type="AlphaFoldDB" id="A0AAV9V2U0"/>
<dbReference type="GO" id="GO:0005763">
    <property type="term" value="C:mitochondrial small ribosomal subunit"/>
    <property type="evidence" value="ECO:0007669"/>
    <property type="project" value="TreeGrafter"/>
</dbReference>
<protein>
    <recommendedName>
        <fullName evidence="7">Mitochondrial ribosomal protein S21</fullName>
    </recommendedName>
</protein>
<evidence type="ECO:0000256" key="3">
    <source>
        <dbReference type="ARBA" id="ARBA00023274"/>
    </source>
</evidence>
<evidence type="ECO:0000256" key="2">
    <source>
        <dbReference type="ARBA" id="ARBA00022980"/>
    </source>
</evidence>
<gene>
    <name evidence="5" type="ORF">TWF696_005215</name>
</gene>
<dbReference type="Proteomes" id="UP001375240">
    <property type="component" value="Unassembled WGS sequence"/>
</dbReference>
<evidence type="ECO:0000256" key="1">
    <source>
        <dbReference type="ARBA" id="ARBA00006640"/>
    </source>
</evidence>
<dbReference type="PANTHER" id="PTHR41237">
    <property type="entry name" value="37S RIBOSOMAL PROTEIN MRP21, MITOCHONDRIAL"/>
    <property type="match status" value="1"/>
</dbReference>
<dbReference type="GO" id="GO:0003735">
    <property type="term" value="F:structural constituent of ribosome"/>
    <property type="evidence" value="ECO:0007669"/>
    <property type="project" value="InterPro"/>
</dbReference>
<keyword evidence="6" id="KW-1185">Reference proteome</keyword>
<keyword evidence="2" id="KW-0689">Ribosomal protein</keyword>
<dbReference type="InterPro" id="IPR052837">
    <property type="entry name" value="Mitoribosomal_bS21"/>
</dbReference>
<dbReference type="PANTHER" id="PTHR41237:SF1">
    <property type="entry name" value="SMALL RIBOSOMAL SUBUNIT PROTEIN BS21M"/>
    <property type="match status" value="1"/>
</dbReference>
<organism evidence="5 6">
    <name type="scientific">Orbilia brochopaga</name>
    <dbReference type="NCBI Taxonomy" id="3140254"/>
    <lineage>
        <taxon>Eukaryota</taxon>
        <taxon>Fungi</taxon>
        <taxon>Dikarya</taxon>
        <taxon>Ascomycota</taxon>
        <taxon>Pezizomycotina</taxon>
        <taxon>Orbiliomycetes</taxon>
        <taxon>Orbiliales</taxon>
        <taxon>Orbiliaceae</taxon>
        <taxon>Orbilia</taxon>
    </lineage>
</organism>
<comment type="caution">
    <text evidence="5">The sequence shown here is derived from an EMBL/GenBank/DDBJ whole genome shotgun (WGS) entry which is preliminary data.</text>
</comment>
<evidence type="ECO:0000313" key="5">
    <source>
        <dbReference type="EMBL" id="KAK6353237.1"/>
    </source>
</evidence>
<comment type="similarity">
    <text evidence="1">Belongs to the bacterial ribosomal protein bS21 family.</text>
</comment>
<evidence type="ECO:0000313" key="6">
    <source>
        <dbReference type="Proteomes" id="UP001375240"/>
    </source>
</evidence>
<evidence type="ECO:0008006" key="7">
    <source>
        <dbReference type="Google" id="ProtNLM"/>
    </source>
</evidence>
<dbReference type="EMBL" id="JAVHNQ010000003">
    <property type="protein sequence ID" value="KAK6353237.1"/>
    <property type="molecule type" value="Genomic_DNA"/>
</dbReference>
<accession>A0AAV9V2U0</accession>
<feature type="compositionally biased region" description="Low complexity" evidence="4">
    <location>
        <begin position="68"/>
        <end position="78"/>
    </location>
</feature>